<protein>
    <submittedName>
        <fullName evidence="2">Uncharacterized protein</fullName>
    </submittedName>
</protein>
<dbReference type="EMBL" id="CP089982">
    <property type="protein sequence ID" value="WXA99005.1"/>
    <property type="molecule type" value="Genomic_DNA"/>
</dbReference>
<gene>
    <name evidence="2" type="ORF">LZC95_19560</name>
</gene>
<sequence>MPVLRPVTHLESVSRDYPGVWRQYAELIAQRRQLGDWPSWCYCPMAAAYACVSGGGSNRVGLGESGEIARVAALAAGRPTQGIYRFHPEMLSALRQTELTGDLPASHLHRLPEWCVYIELDMPSLVGHLHGFFAHLEHDANDGRSELRLLLDTDAGLAAIPVHLGGTLEESIAGFFEEANRVRENLLPDVPSSLTSPPPQGEMISFGSQVVQPLIAVLLYLCVGDAETRPTRNRRSVHGHPGIKRDKKGPVQPPGIPEVWETGFRLGAAMVRARDTYAAGETGRTLRPHIRKMHYHNFWIGSGESRRLDLRWMPPIPVNMEMPDSPTILNVDERSRK</sequence>
<dbReference type="RefSeq" id="WP_394849635.1">
    <property type="nucleotide sequence ID" value="NZ_CP089982.1"/>
</dbReference>
<proteinExistence type="predicted"/>
<keyword evidence="3" id="KW-1185">Reference proteome</keyword>
<dbReference type="Pfam" id="PF26125">
    <property type="entry name" value="AcrVA2-like"/>
    <property type="match status" value="1"/>
</dbReference>
<evidence type="ECO:0000313" key="3">
    <source>
        <dbReference type="Proteomes" id="UP001379533"/>
    </source>
</evidence>
<feature type="region of interest" description="Disordered" evidence="1">
    <location>
        <begin position="231"/>
        <end position="255"/>
    </location>
</feature>
<evidence type="ECO:0000313" key="2">
    <source>
        <dbReference type="EMBL" id="WXA99005.1"/>
    </source>
</evidence>
<dbReference type="Proteomes" id="UP001379533">
    <property type="component" value="Chromosome"/>
</dbReference>
<feature type="compositionally biased region" description="Basic residues" evidence="1">
    <location>
        <begin position="231"/>
        <end position="247"/>
    </location>
</feature>
<reference evidence="2 3" key="1">
    <citation type="submission" date="2021-12" db="EMBL/GenBank/DDBJ databases">
        <title>Discovery of the Pendulisporaceae a myxobacterial family with distinct sporulation behavior and unique specialized metabolism.</title>
        <authorList>
            <person name="Garcia R."/>
            <person name="Popoff A."/>
            <person name="Bader C.D."/>
            <person name="Loehr J."/>
            <person name="Walesch S."/>
            <person name="Walt C."/>
            <person name="Boldt J."/>
            <person name="Bunk B."/>
            <person name="Haeckl F.J.F.P.J."/>
            <person name="Gunesch A.P."/>
            <person name="Birkelbach J."/>
            <person name="Nuebel U."/>
            <person name="Pietschmann T."/>
            <person name="Bach T."/>
            <person name="Mueller R."/>
        </authorList>
    </citation>
    <scope>NUCLEOTIDE SEQUENCE [LARGE SCALE GENOMIC DNA]</scope>
    <source>
        <strain evidence="2 3">MSr12523</strain>
    </source>
</reference>
<dbReference type="InterPro" id="IPR058915">
    <property type="entry name" value="AcrVA2-like"/>
</dbReference>
<organism evidence="2 3">
    <name type="scientific">Pendulispora brunnea</name>
    <dbReference type="NCBI Taxonomy" id="2905690"/>
    <lineage>
        <taxon>Bacteria</taxon>
        <taxon>Pseudomonadati</taxon>
        <taxon>Myxococcota</taxon>
        <taxon>Myxococcia</taxon>
        <taxon>Myxococcales</taxon>
        <taxon>Sorangiineae</taxon>
        <taxon>Pendulisporaceae</taxon>
        <taxon>Pendulispora</taxon>
    </lineage>
</organism>
<name>A0ABZ2KPL8_9BACT</name>
<dbReference type="CDD" id="cd22987">
    <property type="entry name" value="AcrVA2-like"/>
    <property type="match status" value="1"/>
</dbReference>
<evidence type="ECO:0000256" key="1">
    <source>
        <dbReference type="SAM" id="MobiDB-lite"/>
    </source>
</evidence>
<accession>A0ABZ2KPL8</accession>